<protein>
    <submittedName>
        <fullName evidence="2">Uncharacterized protein</fullName>
    </submittedName>
</protein>
<name>A0A370H4Q1_9HYPH</name>
<evidence type="ECO:0000256" key="1">
    <source>
        <dbReference type="SAM" id="MobiDB-lite"/>
    </source>
</evidence>
<evidence type="ECO:0000313" key="3">
    <source>
        <dbReference type="Proteomes" id="UP000254925"/>
    </source>
</evidence>
<dbReference type="Proteomes" id="UP000254925">
    <property type="component" value="Unassembled WGS sequence"/>
</dbReference>
<proteinExistence type="predicted"/>
<dbReference type="AlphaFoldDB" id="A0A370H4Q1"/>
<evidence type="ECO:0000313" key="2">
    <source>
        <dbReference type="EMBL" id="RDI51233.1"/>
    </source>
</evidence>
<accession>A0A370H4Q1</accession>
<comment type="caution">
    <text evidence="2">The sequence shown here is derived from an EMBL/GenBank/DDBJ whole genome shotgun (WGS) entry which is preliminary data.</text>
</comment>
<feature type="compositionally biased region" description="Low complexity" evidence="1">
    <location>
        <begin position="170"/>
        <end position="189"/>
    </location>
</feature>
<reference evidence="2 3" key="1">
    <citation type="submission" date="2018-07" db="EMBL/GenBank/DDBJ databases">
        <title>Genomic Encyclopedia of Type Strains, Phase IV (KMG-IV): sequencing the most valuable type-strain genomes for metagenomic binning, comparative biology and taxonomic classification.</title>
        <authorList>
            <person name="Goeker M."/>
        </authorList>
    </citation>
    <scope>NUCLEOTIDE SEQUENCE [LARGE SCALE GENOMIC DNA]</scope>
    <source>
        <strain evidence="2 3">DSM 14364</strain>
    </source>
</reference>
<dbReference type="EMBL" id="QQBB01000019">
    <property type="protein sequence ID" value="RDI51233.1"/>
    <property type="molecule type" value="Genomic_DNA"/>
</dbReference>
<sequence>MGQTMRMTIAGAVALGLVLSGCQTVQHQTASGRPEITVARPAADVKSAWAGYLVNRGYTITKDTDLQVVGEIVPNNAMAHMFFGSRYDGVPKARLTATYLSIGGGTRMVVDPAIVTNPGSAFERVTPLNNHPDTAGIQQTMNDLKEALDRGRKPGDAVADAIAKSDVRRAASQPTQAAQAAGSSQQQAQ</sequence>
<organism evidence="2 3">
    <name type="scientific">Microvirga subterranea</name>
    <dbReference type="NCBI Taxonomy" id="186651"/>
    <lineage>
        <taxon>Bacteria</taxon>
        <taxon>Pseudomonadati</taxon>
        <taxon>Pseudomonadota</taxon>
        <taxon>Alphaproteobacteria</taxon>
        <taxon>Hyphomicrobiales</taxon>
        <taxon>Methylobacteriaceae</taxon>
        <taxon>Microvirga</taxon>
    </lineage>
</organism>
<feature type="region of interest" description="Disordered" evidence="1">
    <location>
        <begin position="165"/>
        <end position="189"/>
    </location>
</feature>
<keyword evidence="3" id="KW-1185">Reference proteome</keyword>
<dbReference type="PROSITE" id="PS51257">
    <property type="entry name" value="PROKAR_LIPOPROTEIN"/>
    <property type="match status" value="1"/>
</dbReference>
<gene>
    <name evidence="2" type="ORF">DES45_11916</name>
</gene>